<keyword evidence="7 8" id="KW-0472">Membrane</keyword>
<evidence type="ECO:0000256" key="2">
    <source>
        <dbReference type="ARBA" id="ARBA00010942"/>
    </source>
</evidence>
<dbReference type="GO" id="GO:0042910">
    <property type="term" value="F:xenobiotic transmembrane transporter activity"/>
    <property type="evidence" value="ECO:0007669"/>
    <property type="project" value="TreeGrafter"/>
</dbReference>
<feature type="transmembrane region" description="Helical" evidence="8">
    <location>
        <begin position="419"/>
        <end position="438"/>
    </location>
</feature>
<feature type="transmembrane region" description="Helical" evidence="8">
    <location>
        <begin position="1019"/>
        <end position="1038"/>
    </location>
</feature>
<evidence type="ECO:0000313" key="10">
    <source>
        <dbReference type="Proteomes" id="UP000807825"/>
    </source>
</evidence>
<proteinExistence type="inferred from homology"/>
<protein>
    <submittedName>
        <fullName evidence="9">CusA/CzcA family heavy metal efflux RND transporter</fullName>
    </submittedName>
</protein>
<dbReference type="Proteomes" id="UP000807825">
    <property type="component" value="Unassembled WGS sequence"/>
</dbReference>
<feature type="transmembrane region" description="Helical" evidence="8">
    <location>
        <begin position="564"/>
        <end position="583"/>
    </location>
</feature>
<feature type="transmembrane region" description="Helical" evidence="8">
    <location>
        <begin position="508"/>
        <end position="531"/>
    </location>
</feature>
<dbReference type="InterPro" id="IPR001036">
    <property type="entry name" value="Acrflvin-R"/>
</dbReference>
<dbReference type="SUPFAM" id="SSF82866">
    <property type="entry name" value="Multidrug efflux transporter AcrB transmembrane domain"/>
    <property type="match status" value="2"/>
</dbReference>
<dbReference type="GO" id="GO:0008324">
    <property type="term" value="F:monoatomic cation transmembrane transporter activity"/>
    <property type="evidence" value="ECO:0007669"/>
    <property type="project" value="InterPro"/>
</dbReference>
<evidence type="ECO:0000256" key="5">
    <source>
        <dbReference type="ARBA" id="ARBA00022692"/>
    </source>
</evidence>
<feature type="transmembrane region" description="Helical" evidence="8">
    <location>
        <begin position="972"/>
        <end position="998"/>
    </location>
</feature>
<reference evidence="9" key="1">
    <citation type="submission" date="2020-07" db="EMBL/GenBank/DDBJ databases">
        <title>Huge and variable diversity of episymbiotic CPR bacteria and DPANN archaea in groundwater ecosystems.</title>
        <authorList>
            <person name="He C.Y."/>
            <person name="Keren R."/>
            <person name="Whittaker M."/>
            <person name="Farag I.F."/>
            <person name="Doudna J."/>
            <person name="Cate J.H.D."/>
            <person name="Banfield J.F."/>
        </authorList>
    </citation>
    <scope>NUCLEOTIDE SEQUENCE</scope>
    <source>
        <strain evidence="9">NC_groundwater_1664_Pr3_B-0.1um_52_9</strain>
    </source>
</reference>
<accession>A0A9D6V187</accession>
<evidence type="ECO:0000256" key="7">
    <source>
        <dbReference type="ARBA" id="ARBA00023136"/>
    </source>
</evidence>
<dbReference type="Gene3D" id="3.30.70.1440">
    <property type="entry name" value="Multidrug efflux transporter AcrB pore domain"/>
    <property type="match status" value="1"/>
</dbReference>
<dbReference type="EMBL" id="JACRDE010000298">
    <property type="protein sequence ID" value="MBI5250028.1"/>
    <property type="molecule type" value="Genomic_DNA"/>
</dbReference>
<comment type="similarity">
    <text evidence="2">Belongs to the resistance-nodulation-cell division (RND) (TC 2.A.6) family.</text>
</comment>
<dbReference type="AlphaFoldDB" id="A0A9D6V187"/>
<dbReference type="SUPFAM" id="SSF82693">
    <property type="entry name" value="Multidrug efflux transporter AcrB pore domain, PN1, PN2, PC1 and PC2 subdomains"/>
    <property type="match status" value="2"/>
</dbReference>
<keyword evidence="6 8" id="KW-1133">Transmembrane helix</keyword>
<feature type="transmembrane region" description="Helical" evidence="8">
    <location>
        <begin position="375"/>
        <end position="399"/>
    </location>
</feature>
<dbReference type="Gene3D" id="3.30.2090.10">
    <property type="entry name" value="Multidrug efflux transporter AcrB TolC docking domain, DN and DC subdomains"/>
    <property type="match status" value="2"/>
</dbReference>
<dbReference type="Pfam" id="PF00873">
    <property type="entry name" value="ACR_tran"/>
    <property type="match status" value="1"/>
</dbReference>
<dbReference type="PRINTS" id="PR00702">
    <property type="entry name" value="ACRIFLAVINRP"/>
</dbReference>
<dbReference type="PANTHER" id="PTHR32063">
    <property type="match status" value="1"/>
</dbReference>
<dbReference type="Gene3D" id="3.30.70.1320">
    <property type="entry name" value="Multidrug efflux transporter AcrB pore domain like"/>
    <property type="match status" value="2"/>
</dbReference>
<dbReference type="NCBIfam" id="TIGR00914">
    <property type="entry name" value="2A0601"/>
    <property type="match status" value="1"/>
</dbReference>
<evidence type="ECO:0000256" key="3">
    <source>
        <dbReference type="ARBA" id="ARBA00022448"/>
    </source>
</evidence>
<feature type="transmembrane region" description="Helical" evidence="8">
    <location>
        <begin position="477"/>
        <end position="496"/>
    </location>
</feature>
<sequence>MLGKVLGFSIEHRYLVLLGVIVVAAIGVYSLQRLPIDAVPDITPNQVQINTEVPGLSPVDIEKQVTYPLETALAGIPGLTYTRSLSRNGFSQVVAIFRDDVSIYFARQQVNERLIEARKNLPPGADPKMGAISTGLGEVFMWTVNYEHPDGKDAKISDGMPGWQSDGSYLTPEGQRLTSSLERAAYLRTVQDWIIRQQLKGLDGLAEIDAIGGFEKKYHVQPDPMKLFSYGLSFDDLIEAIKKNNISAGAGYIEYQGEAYVVRADGRIGNEDQIADIVVATRSGTPIHVHDVATVSIGKELRTGSASENGSEVVVGTALMLIGANSRTVAAAVDAKLKDINKTLPPDIRAKPVLNRTKLVDATIATVQRNLAEGAMLVIVVLFVLLGNIRAALITALAIPLSMLMAFTGMVQWNISGNLMSLGAIDFGLIVDGAVIIVENCLRRLAEKQHQLGRMLTLPERLLEVTSASKEMIQPSVFGQAIIITVYVPILSLTGVEGKMFHPMAFTVILALVSAFILSLTFIPAMVAVVIRGKVKEEQNFLMRLAERFYRPVLEMAIRRHYQVTSFAVGVFAASLFLFGLLGQEFVPTLDEKDIATHAVRIPSTSLTQSTLMQQKVEKAVKQFPEVAFVYSKTGTAEMAADPMPPNVSDTFIILRPQDQWPNPNEPKSKLIERIEQALEKLPGNKYEFTQPIQMRFNELISGVRSDVAIKVYGDKFDEMGKTAQAISSVIEKIPGAADVKMEQTEGLPAIDIDINRAAISRYGLNVSDIQEVVAIAVGGREAGLVFEGDRRFDILVRLPEHLRNDVSALEILPVPLPEEGASDQNEKARSKDVVAKQGQERKFLPLKELAKVKVTEGINQVSRENGKRRIVVQANVRGRDLGSFVNEAQQRIAEQVKIPAGQWLDWGGQFENLLAARKRLTIVVPVCLFLIFLLLFGAFNSVKYALLVFTGVPLGLTGGILSLWLRGMPFSISAAVGFIALAGVAVLNGLVMVTMINQWREEGNSAYDAVFHGSLRRLRPVLMTALVASLGFVPMALSTGTGAEVQRPLATVVIGGLISSTALTLLVLPALYSIITGKDAAGKGLKSSPVRSE</sequence>
<keyword evidence="5 8" id="KW-0812">Transmembrane</keyword>
<dbReference type="InterPro" id="IPR004763">
    <property type="entry name" value="CusA-like"/>
</dbReference>
<dbReference type="InterPro" id="IPR027463">
    <property type="entry name" value="AcrB_DN_DC_subdom"/>
</dbReference>
<comment type="subcellular location">
    <subcellularLocation>
        <location evidence="1">Cell membrane</location>
        <topology evidence="1">Multi-pass membrane protein</topology>
    </subcellularLocation>
</comment>
<evidence type="ECO:0000256" key="8">
    <source>
        <dbReference type="SAM" id="Phobius"/>
    </source>
</evidence>
<name>A0A9D6V187_9BACT</name>
<dbReference type="Gene3D" id="1.20.1640.10">
    <property type="entry name" value="Multidrug efflux transporter AcrB transmembrane domain"/>
    <property type="match status" value="3"/>
</dbReference>
<evidence type="ECO:0000313" key="9">
    <source>
        <dbReference type="EMBL" id="MBI5250028.1"/>
    </source>
</evidence>
<feature type="transmembrane region" description="Helical" evidence="8">
    <location>
        <begin position="947"/>
        <end position="966"/>
    </location>
</feature>
<evidence type="ECO:0000256" key="6">
    <source>
        <dbReference type="ARBA" id="ARBA00022989"/>
    </source>
</evidence>
<dbReference type="GO" id="GO:0005886">
    <property type="term" value="C:plasma membrane"/>
    <property type="evidence" value="ECO:0007669"/>
    <property type="project" value="UniProtKB-SubCell"/>
</dbReference>
<keyword evidence="3" id="KW-0813">Transport</keyword>
<evidence type="ECO:0000256" key="1">
    <source>
        <dbReference type="ARBA" id="ARBA00004651"/>
    </source>
</evidence>
<dbReference type="PANTHER" id="PTHR32063:SF24">
    <property type="entry name" value="CATION EFFLUX SYSTEM (ACRB_ACRD_ACRF FAMILY)"/>
    <property type="match status" value="1"/>
</dbReference>
<feature type="transmembrane region" description="Helical" evidence="8">
    <location>
        <begin position="921"/>
        <end position="940"/>
    </location>
</feature>
<organism evidence="9 10">
    <name type="scientific">Desulfomonile tiedjei</name>
    <dbReference type="NCBI Taxonomy" id="2358"/>
    <lineage>
        <taxon>Bacteria</taxon>
        <taxon>Pseudomonadati</taxon>
        <taxon>Thermodesulfobacteriota</taxon>
        <taxon>Desulfomonilia</taxon>
        <taxon>Desulfomonilales</taxon>
        <taxon>Desulfomonilaceae</taxon>
        <taxon>Desulfomonile</taxon>
    </lineage>
</organism>
<feature type="transmembrane region" description="Helical" evidence="8">
    <location>
        <begin position="1050"/>
        <end position="1076"/>
    </location>
</feature>
<feature type="transmembrane region" description="Helical" evidence="8">
    <location>
        <begin position="12"/>
        <end position="31"/>
    </location>
</feature>
<evidence type="ECO:0000256" key="4">
    <source>
        <dbReference type="ARBA" id="ARBA00022475"/>
    </source>
</evidence>
<dbReference type="SUPFAM" id="SSF82714">
    <property type="entry name" value="Multidrug efflux transporter AcrB TolC docking domain, DN and DC subdomains"/>
    <property type="match status" value="2"/>
</dbReference>
<gene>
    <name evidence="9" type="ORF">HY912_11085</name>
</gene>
<keyword evidence="4" id="KW-1003">Cell membrane</keyword>
<comment type="caution">
    <text evidence="9">The sequence shown here is derived from an EMBL/GenBank/DDBJ whole genome shotgun (WGS) entry which is preliminary data.</text>
</comment>
<dbReference type="Gene3D" id="3.30.70.1430">
    <property type="entry name" value="Multidrug efflux transporter AcrB pore domain"/>
    <property type="match status" value="2"/>
</dbReference>